<protein>
    <submittedName>
        <fullName evidence="13">Uncharacterized protein</fullName>
    </submittedName>
</protein>
<dbReference type="Gene3D" id="1.10.10.10">
    <property type="entry name" value="Winged helix-like DNA-binding domain superfamily/Winged helix DNA-binding domain"/>
    <property type="match status" value="1"/>
</dbReference>
<proteinExistence type="inferred from homology"/>
<evidence type="ECO:0000313" key="13">
    <source>
        <dbReference type="EMBL" id="MCD7448098.1"/>
    </source>
</evidence>
<evidence type="ECO:0000313" key="14">
    <source>
        <dbReference type="Proteomes" id="UP000823775"/>
    </source>
</evidence>
<reference evidence="13 14" key="1">
    <citation type="journal article" date="2021" name="BMC Genomics">
        <title>Datura genome reveals duplications of psychoactive alkaloid biosynthetic genes and high mutation rate following tissue culture.</title>
        <authorList>
            <person name="Rajewski A."/>
            <person name="Carter-House D."/>
            <person name="Stajich J."/>
            <person name="Litt A."/>
        </authorList>
    </citation>
    <scope>NUCLEOTIDE SEQUENCE [LARGE SCALE GENOMIC DNA]</scope>
    <source>
        <strain evidence="13">AR-01</strain>
    </source>
</reference>
<evidence type="ECO:0000256" key="8">
    <source>
        <dbReference type="ARBA" id="ARBA00023054"/>
    </source>
</evidence>
<keyword evidence="14" id="KW-1185">Reference proteome</keyword>
<dbReference type="Gene3D" id="3.40.50.300">
    <property type="entry name" value="P-loop containing nucleotide triphosphate hydrolases"/>
    <property type="match status" value="1"/>
</dbReference>
<evidence type="ECO:0000256" key="7">
    <source>
        <dbReference type="ARBA" id="ARBA00022840"/>
    </source>
</evidence>
<keyword evidence="9" id="KW-0472">Membrane</keyword>
<keyword evidence="8" id="KW-0175">Coiled coil</keyword>
<evidence type="ECO:0000256" key="4">
    <source>
        <dbReference type="ARBA" id="ARBA00022737"/>
    </source>
</evidence>
<keyword evidence="6" id="KW-0611">Plant defense</keyword>
<keyword evidence="3" id="KW-0433">Leucine-rich repeat</keyword>
<keyword evidence="7" id="KW-0067">ATP-binding</keyword>
<comment type="similarity">
    <text evidence="2">Belongs to the disease resistance NB-LRR family.</text>
</comment>
<comment type="subcellular location">
    <subcellularLocation>
        <location evidence="1">Membrane</location>
        <topology evidence="1">Peripheral membrane protein</topology>
    </subcellularLocation>
</comment>
<accession>A0ABS8RMQ9</accession>
<gene>
    <name evidence="13" type="ORF">HAX54_038192</name>
</gene>
<keyword evidence="5" id="KW-0547">Nucleotide-binding</keyword>
<dbReference type="InterPro" id="IPR036388">
    <property type="entry name" value="WH-like_DNA-bd_sf"/>
</dbReference>
<evidence type="ECO:0000256" key="3">
    <source>
        <dbReference type="ARBA" id="ARBA00022614"/>
    </source>
</evidence>
<feature type="domain" description="NB-ARC" evidence="10">
    <location>
        <begin position="27"/>
        <end position="192"/>
    </location>
</feature>
<evidence type="ECO:0000256" key="5">
    <source>
        <dbReference type="ARBA" id="ARBA00022741"/>
    </source>
</evidence>
<dbReference type="SUPFAM" id="SSF52058">
    <property type="entry name" value="L domain-like"/>
    <property type="match status" value="1"/>
</dbReference>
<dbReference type="InterPro" id="IPR042197">
    <property type="entry name" value="Apaf_helical"/>
</dbReference>
<dbReference type="InterPro" id="IPR044974">
    <property type="entry name" value="Disease_R_plants"/>
</dbReference>
<feature type="domain" description="Disease resistance protein winged helix" evidence="11">
    <location>
        <begin position="278"/>
        <end position="348"/>
    </location>
</feature>
<dbReference type="InterPro" id="IPR032675">
    <property type="entry name" value="LRR_dom_sf"/>
</dbReference>
<dbReference type="Gene3D" id="3.80.10.10">
    <property type="entry name" value="Ribonuclease Inhibitor"/>
    <property type="match status" value="1"/>
</dbReference>
<name>A0ABS8RMQ9_DATST</name>
<dbReference type="Pfam" id="PF00931">
    <property type="entry name" value="NB-ARC"/>
    <property type="match status" value="1"/>
</dbReference>
<dbReference type="InterPro" id="IPR027417">
    <property type="entry name" value="P-loop_NTPase"/>
</dbReference>
<dbReference type="InterPro" id="IPR002182">
    <property type="entry name" value="NB-ARC"/>
</dbReference>
<keyword evidence="4" id="KW-0677">Repeat</keyword>
<sequence length="745" mass="84861">MLPTTIELSSKSMVVFQEEEQVLLMDKILDGTDQLGIIAIAGIPGLGKTTLAKKFYHHENIVNRFDVRSWCTCVSQVYDKKRILLELLGYAFEGHVEIERSENELIQQVQRCLEKRRYLIVIDDVWSTAICDELMNIFPDDNNRSRIIVTTRLDELPTSSVNIMFCYTYRLSFLAEDKSWLLLRNTVFREESSCCPQELEEIGKQIAKSCAGLPLAIVLIGGLLATLDKKRGYWTKVAQRLSESAKVAGEAEWYMGIIELSYKHLPSYLKPCFLYFGMFLEDEEVSVKKLIRAWVAEGFVQSNEVRIAEIVAMDYLVDLITSNLVMVARRSPLGDIKAVRLHDLVLDFCLNKAKEENFLLKVDRSHGSDPATSESPSDLQRFVVCSKMQQFIKWLHPIQRIHTLRLYAQNINEFYHLSDGEMNNFIPSGAFSLDLFKSSLTVLDLENIAIDASALEDLTSLIHLRYLSIFGSFSEIPPAISNLTNLETLAARPKSGSLTLPGSIWDMINLKHVDTSEAMIHFNNVEAEKRDIFKLEKLESFLKIVLVNGDDISEMCNRAPNLVQIELVTVDQWDNLFSSLKCLIYLETLAIYHSGYFPMSGISMIFPQGLRELTLSSCRFSWNEISTIGTLHNLEVLNILLLAFTGRKWTVGVGGFLNLRLLKIEHNSIKHWNMSVDSFPCLEQLVLRWCDNLEEIPASFGSMPSLQKIEARSCCFSARKSAVKIRNMQRDDMKNSDFKVIISLD</sequence>
<comment type="caution">
    <text evidence="13">The sequence shown here is derived from an EMBL/GenBank/DDBJ whole genome shotgun (WGS) entry which is preliminary data.</text>
</comment>
<dbReference type="SUPFAM" id="SSF52540">
    <property type="entry name" value="P-loop containing nucleoside triphosphate hydrolases"/>
    <property type="match status" value="1"/>
</dbReference>
<evidence type="ECO:0000259" key="12">
    <source>
        <dbReference type="Pfam" id="PF23598"/>
    </source>
</evidence>
<dbReference type="InterPro" id="IPR055414">
    <property type="entry name" value="LRR_R13L4/SHOC2-like"/>
</dbReference>
<evidence type="ECO:0000256" key="6">
    <source>
        <dbReference type="ARBA" id="ARBA00022821"/>
    </source>
</evidence>
<dbReference type="EMBL" id="JACEIK010000052">
    <property type="protein sequence ID" value="MCD7448098.1"/>
    <property type="molecule type" value="Genomic_DNA"/>
</dbReference>
<dbReference type="InterPro" id="IPR058922">
    <property type="entry name" value="WHD_DRP"/>
</dbReference>
<dbReference type="Pfam" id="PF23559">
    <property type="entry name" value="WHD_DRP"/>
    <property type="match status" value="1"/>
</dbReference>
<dbReference type="PRINTS" id="PR00364">
    <property type="entry name" value="DISEASERSIST"/>
</dbReference>
<dbReference type="Gene3D" id="1.10.8.430">
    <property type="entry name" value="Helical domain of apoptotic protease-activating factors"/>
    <property type="match status" value="1"/>
</dbReference>
<evidence type="ECO:0000256" key="2">
    <source>
        <dbReference type="ARBA" id="ARBA00008894"/>
    </source>
</evidence>
<evidence type="ECO:0000259" key="10">
    <source>
        <dbReference type="Pfam" id="PF00931"/>
    </source>
</evidence>
<evidence type="ECO:0000256" key="9">
    <source>
        <dbReference type="ARBA" id="ARBA00023136"/>
    </source>
</evidence>
<feature type="domain" description="Disease resistance R13L4/SHOC-2-like LRR" evidence="12">
    <location>
        <begin position="439"/>
        <end position="720"/>
    </location>
</feature>
<evidence type="ECO:0000256" key="1">
    <source>
        <dbReference type="ARBA" id="ARBA00004170"/>
    </source>
</evidence>
<dbReference type="PANTHER" id="PTHR23155:SF1228">
    <property type="entry name" value="NB-ARC DOMAIN CONTAINING PROTEIN, EXPRESSED"/>
    <property type="match status" value="1"/>
</dbReference>
<dbReference type="Proteomes" id="UP000823775">
    <property type="component" value="Unassembled WGS sequence"/>
</dbReference>
<dbReference type="PANTHER" id="PTHR23155">
    <property type="entry name" value="DISEASE RESISTANCE PROTEIN RP"/>
    <property type="match status" value="1"/>
</dbReference>
<evidence type="ECO:0000259" key="11">
    <source>
        <dbReference type="Pfam" id="PF23559"/>
    </source>
</evidence>
<dbReference type="Pfam" id="PF23598">
    <property type="entry name" value="LRR_14"/>
    <property type="match status" value="1"/>
</dbReference>
<organism evidence="13 14">
    <name type="scientific">Datura stramonium</name>
    <name type="common">Jimsonweed</name>
    <name type="synonym">Common thornapple</name>
    <dbReference type="NCBI Taxonomy" id="4076"/>
    <lineage>
        <taxon>Eukaryota</taxon>
        <taxon>Viridiplantae</taxon>
        <taxon>Streptophyta</taxon>
        <taxon>Embryophyta</taxon>
        <taxon>Tracheophyta</taxon>
        <taxon>Spermatophyta</taxon>
        <taxon>Magnoliopsida</taxon>
        <taxon>eudicotyledons</taxon>
        <taxon>Gunneridae</taxon>
        <taxon>Pentapetalae</taxon>
        <taxon>asterids</taxon>
        <taxon>lamiids</taxon>
        <taxon>Solanales</taxon>
        <taxon>Solanaceae</taxon>
        <taxon>Solanoideae</taxon>
        <taxon>Datureae</taxon>
        <taxon>Datura</taxon>
    </lineage>
</organism>